<reference evidence="5" key="1">
    <citation type="journal article" date="2007" name="Proc. Natl. Acad. Sci. U.S.A.">
        <title>Genome sequencing reveals complex secondary metabolome in the marine actinomycete Salinispora tropica.</title>
        <authorList>
            <person name="Udwary D.W."/>
            <person name="Zeigler L."/>
            <person name="Asolkar R.N."/>
            <person name="Singan V."/>
            <person name="Lapidus A."/>
            <person name="Fenical W."/>
            <person name="Jensen P.R."/>
            <person name="Moore B.S."/>
        </authorList>
    </citation>
    <scope>NUCLEOTIDE SEQUENCE [LARGE SCALE GENOMIC DNA]</scope>
    <source>
        <strain evidence="5">ATCC BAA-916 / DSM 44818 / CNB-440</strain>
    </source>
</reference>
<dbReference type="CDD" id="cd06577">
    <property type="entry name" value="PASTA_pknB"/>
    <property type="match status" value="1"/>
</dbReference>
<dbReference type="InterPro" id="IPR005543">
    <property type="entry name" value="PASTA_dom"/>
</dbReference>
<evidence type="ECO:0000256" key="1">
    <source>
        <dbReference type="SAM" id="MobiDB-lite"/>
    </source>
</evidence>
<dbReference type="EMBL" id="CP000667">
    <property type="protein sequence ID" value="ABP52518.1"/>
    <property type="molecule type" value="Genomic_DNA"/>
</dbReference>
<feature type="transmembrane region" description="Helical" evidence="2">
    <location>
        <begin position="88"/>
        <end position="108"/>
    </location>
</feature>
<keyword evidence="2" id="KW-0812">Transmembrane</keyword>
<dbReference type="Pfam" id="PF03793">
    <property type="entry name" value="PASTA"/>
    <property type="match status" value="1"/>
</dbReference>
<name>A4X0W8_SALTO</name>
<organism evidence="4 5">
    <name type="scientific">Salinispora tropica (strain ATCC BAA-916 / DSM 44818 / JCM 13857 / NBRC 105044 / CNB-440)</name>
    <dbReference type="NCBI Taxonomy" id="369723"/>
    <lineage>
        <taxon>Bacteria</taxon>
        <taxon>Bacillati</taxon>
        <taxon>Actinomycetota</taxon>
        <taxon>Actinomycetes</taxon>
        <taxon>Micromonosporales</taxon>
        <taxon>Micromonosporaceae</taxon>
        <taxon>Salinispora</taxon>
    </lineage>
</organism>
<dbReference type="AlphaFoldDB" id="A4X0W8"/>
<keyword evidence="5" id="KW-1185">Reference proteome</keyword>
<sequence length="250" mass="25877">MSSGSEGGRGMSDDRKPAADGPDDETRPLPAEQTGPRPPGDQTVPLPPTGGPGPWSGRAGVPPPRPPEYQEATGWYAEPNGRRWWSPIFWGVVVLLLAVFGAGLWLALAGDDEQLVPESSPSATTPQASPTRTSATPTSPTRTSATPTSATPTSTEPPTPSVTEEPGEVPMPPVVNLPLTTAQAILDEAGLAYRIQFRTSDRPSGTVIGTTPRAGVLVPEGTAVVLVVSRSGPSPERSTPTPSPEPTPTS</sequence>
<keyword evidence="2" id="KW-1133">Transmembrane helix</keyword>
<evidence type="ECO:0000313" key="4">
    <source>
        <dbReference type="EMBL" id="ABP52518.1"/>
    </source>
</evidence>
<dbReference type="STRING" id="369723.Strop_0033"/>
<dbReference type="Proteomes" id="UP000000235">
    <property type="component" value="Chromosome"/>
</dbReference>
<evidence type="ECO:0000259" key="3">
    <source>
        <dbReference type="PROSITE" id="PS51178"/>
    </source>
</evidence>
<dbReference type="eggNOG" id="COG2815">
    <property type="taxonomic scope" value="Bacteria"/>
</dbReference>
<keyword evidence="2" id="KW-0472">Membrane</keyword>
<evidence type="ECO:0000313" key="5">
    <source>
        <dbReference type="Proteomes" id="UP000000235"/>
    </source>
</evidence>
<feature type="domain" description="PASTA" evidence="3">
    <location>
        <begin position="165"/>
        <end position="230"/>
    </location>
</feature>
<gene>
    <name evidence="4" type="ordered locus">Strop_0033</name>
</gene>
<dbReference type="PROSITE" id="PS51178">
    <property type="entry name" value="PASTA"/>
    <property type="match status" value="1"/>
</dbReference>
<dbReference type="HOGENOM" id="CLU_092033_0_0_11"/>
<feature type="compositionally biased region" description="Gly residues" evidence="1">
    <location>
        <begin position="1"/>
        <end position="10"/>
    </location>
</feature>
<feature type="region of interest" description="Disordered" evidence="1">
    <location>
        <begin position="229"/>
        <end position="250"/>
    </location>
</feature>
<feature type="region of interest" description="Disordered" evidence="1">
    <location>
        <begin position="115"/>
        <end position="175"/>
    </location>
</feature>
<dbReference type="Gene3D" id="3.30.10.20">
    <property type="match status" value="1"/>
</dbReference>
<protein>
    <submittedName>
        <fullName evidence="4">PASTA domain containing protein</fullName>
    </submittedName>
</protein>
<evidence type="ECO:0000256" key="2">
    <source>
        <dbReference type="SAM" id="Phobius"/>
    </source>
</evidence>
<feature type="region of interest" description="Disordered" evidence="1">
    <location>
        <begin position="1"/>
        <end position="68"/>
    </location>
</feature>
<dbReference type="SMART" id="SM00740">
    <property type="entry name" value="PASTA"/>
    <property type="match status" value="1"/>
</dbReference>
<proteinExistence type="predicted"/>
<feature type="compositionally biased region" description="Low complexity" evidence="1">
    <location>
        <begin position="117"/>
        <end position="154"/>
    </location>
</feature>
<dbReference type="KEGG" id="stp:Strop_0033"/>
<feature type="compositionally biased region" description="Low complexity" evidence="1">
    <location>
        <begin position="229"/>
        <end position="240"/>
    </location>
</feature>
<feature type="compositionally biased region" description="Pro residues" evidence="1">
    <location>
        <begin position="241"/>
        <end position="250"/>
    </location>
</feature>
<accession>A4X0W8</accession>